<dbReference type="InterPro" id="IPR024072">
    <property type="entry name" value="DHFR-like_dom_sf"/>
</dbReference>
<dbReference type="RefSeq" id="WP_159899539.1">
    <property type="nucleotide sequence ID" value="NZ_BAABFX010000053.1"/>
</dbReference>
<dbReference type="EMBL" id="BAABFX010000053">
    <property type="protein sequence ID" value="GAA4403836.1"/>
    <property type="molecule type" value="Genomic_DNA"/>
</dbReference>
<evidence type="ECO:0000313" key="3">
    <source>
        <dbReference type="Proteomes" id="UP001500390"/>
    </source>
</evidence>
<accession>A0ABP8KBV7</accession>
<keyword evidence="3" id="KW-1185">Reference proteome</keyword>
<evidence type="ECO:0000313" key="2">
    <source>
        <dbReference type="EMBL" id="GAA4403836.1"/>
    </source>
</evidence>
<gene>
    <name evidence="2" type="ORF">GCM10023153_34150</name>
</gene>
<reference evidence="3" key="1">
    <citation type="journal article" date="2019" name="Int. J. Syst. Evol. Microbiol.">
        <title>The Global Catalogue of Microorganisms (GCM) 10K type strain sequencing project: providing services to taxonomists for standard genome sequencing and annotation.</title>
        <authorList>
            <consortium name="The Broad Institute Genomics Platform"/>
            <consortium name="The Broad Institute Genome Sequencing Center for Infectious Disease"/>
            <person name="Wu L."/>
            <person name="Ma J."/>
        </authorList>
    </citation>
    <scope>NUCLEOTIDE SEQUENCE [LARGE SCALE GENOMIC DNA]</scope>
    <source>
        <strain evidence="3">JCM 17738</strain>
    </source>
</reference>
<evidence type="ECO:0000259" key="1">
    <source>
        <dbReference type="Pfam" id="PF01872"/>
    </source>
</evidence>
<dbReference type="Proteomes" id="UP001500390">
    <property type="component" value="Unassembled WGS sequence"/>
</dbReference>
<sequence>MTTIISTLFITLDGVAEIDFAWHGPYFDEAMGECVSADYEGVDVLLLGRGTYESFAGAWPEREAAGGDDAEFGALIGDTRKVVITSGEQDLGWRNVERATDPVAAAQALRAEGVGKVLIPGSLPVVRALLDAGELDELHLLVHPIAARSGDRLFTEGAPMVPMTLLRSTALPTGVLALEYAPVRTES</sequence>
<organism evidence="2 3">
    <name type="scientific">Ornithinibacter aureus</name>
    <dbReference type="NCBI Taxonomy" id="622664"/>
    <lineage>
        <taxon>Bacteria</taxon>
        <taxon>Bacillati</taxon>
        <taxon>Actinomycetota</taxon>
        <taxon>Actinomycetes</taxon>
        <taxon>Micrococcales</taxon>
        <taxon>Intrasporangiaceae</taxon>
        <taxon>Ornithinibacter</taxon>
    </lineage>
</organism>
<dbReference type="SUPFAM" id="SSF53597">
    <property type="entry name" value="Dihydrofolate reductase-like"/>
    <property type="match status" value="1"/>
</dbReference>
<dbReference type="Pfam" id="PF01872">
    <property type="entry name" value="RibD_C"/>
    <property type="match status" value="1"/>
</dbReference>
<comment type="caution">
    <text evidence="2">The sequence shown here is derived from an EMBL/GenBank/DDBJ whole genome shotgun (WGS) entry which is preliminary data.</text>
</comment>
<dbReference type="InterPro" id="IPR002734">
    <property type="entry name" value="RibDG_C"/>
</dbReference>
<protein>
    <submittedName>
        <fullName evidence="2">Dihydrofolate reductase family protein</fullName>
    </submittedName>
</protein>
<proteinExistence type="predicted"/>
<feature type="domain" description="Bacterial bifunctional deaminase-reductase C-terminal" evidence="1">
    <location>
        <begin position="3"/>
        <end position="176"/>
    </location>
</feature>
<dbReference type="Gene3D" id="3.40.430.10">
    <property type="entry name" value="Dihydrofolate Reductase, subunit A"/>
    <property type="match status" value="1"/>
</dbReference>
<name>A0ABP8KBV7_9MICO</name>